<evidence type="ECO:0000313" key="14">
    <source>
        <dbReference type="EMBL" id="BBN15478.1"/>
    </source>
</evidence>
<evidence type="ECO:0000313" key="15">
    <source>
        <dbReference type="EMBL" id="OAE24046.1"/>
    </source>
</evidence>
<feature type="transmembrane region" description="Helical" evidence="10">
    <location>
        <begin position="134"/>
        <end position="155"/>
    </location>
</feature>
<feature type="transmembrane region" description="Helical" evidence="10">
    <location>
        <begin position="520"/>
        <end position="543"/>
    </location>
</feature>
<feature type="region of interest" description="Disordered" evidence="11">
    <location>
        <begin position="1"/>
        <end position="22"/>
    </location>
</feature>
<dbReference type="InterPro" id="IPR053952">
    <property type="entry name" value="K_trans_C"/>
</dbReference>
<evidence type="ECO:0000256" key="3">
    <source>
        <dbReference type="ARBA" id="ARBA00022448"/>
    </source>
</evidence>
<dbReference type="Pfam" id="PF02705">
    <property type="entry name" value="K_trans"/>
    <property type="match status" value="1"/>
</dbReference>
<feature type="region of interest" description="Disordered" evidence="11">
    <location>
        <begin position="741"/>
        <end position="761"/>
    </location>
</feature>
<dbReference type="InterPro" id="IPR003855">
    <property type="entry name" value="K+_transporter"/>
</dbReference>
<keyword evidence="3" id="KW-0813">Transport</keyword>
<dbReference type="Pfam" id="PF22776">
    <property type="entry name" value="K_trans_C"/>
    <property type="match status" value="1"/>
</dbReference>
<evidence type="ECO:0000256" key="2">
    <source>
        <dbReference type="ARBA" id="ARBA00008440"/>
    </source>
</evidence>
<dbReference type="PANTHER" id="PTHR30540:SF109">
    <property type="entry name" value="POTASSIUM TRANSPORTER"/>
    <property type="match status" value="1"/>
</dbReference>
<feature type="transmembrane region" description="Helical" evidence="10">
    <location>
        <begin position="371"/>
        <end position="391"/>
    </location>
</feature>
<reference evidence="17" key="3">
    <citation type="journal article" date="2020" name="Curr. Biol.">
        <title>Chromatin organization in early land plants reveals an ancestral association between H3K27me3, transposons, and constitutive heterochromatin.</title>
        <authorList>
            <person name="Montgomery S.A."/>
            <person name="Tanizawa Y."/>
            <person name="Galik B."/>
            <person name="Wang N."/>
            <person name="Ito T."/>
            <person name="Mochizuki T."/>
            <person name="Akimcheva S."/>
            <person name="Bowman J.L."/>
            <person name="Cognat V."/>
            <person name="Marechal-Drouard L."/>
            <person name="Ekker H."/>
            <person name="Hong S.F."/>
            <person name="Kohchi T."/>
            <person name="Lin S.S."/>
            <person name="Liu L.D."/>
            <person name="Nakamura Y."/>
            <person name="Valeeva L.R."/>
            <person name="Shakirov E.V."/>
            <person name="Shippen D.E."/>
            <person name="Wei W.L."/>
            <person name="Yagura M."/>
            <person name="Yamaoka S."/>
            <person name="Yamato K.T."/>
            <person name="Liu C."/>
            <person name="Berger F."/>
        </authorList>
    </citation>
    <scope>NUCLEOTIDE SEQUENCE [LARGE SCALE GENOMIC DNA]</scope>
    <source>
        <strain evidence="17">Tak-1</strain>
    </source>
</reference>
<feature type="transmembrane region" description="Helical" evidence="10">
    <location>
        <begin position="220"/>
        <end position="243"/>
    </location>
</feature>
<evidence type="ECO:0000256" key="1">
    <source>
        <dbReference type="ARBA" id="ARBA00004141"/>
    </source>
</evidence>
<organism evidence="15 16">
    <name type="scientific">Marchantia polymorpha subsp. ruderalis</name>
    <dbReference type="NCBI Taxonomy" id="1480154"/>
    <lineage>
        <taxon>Eukaryota</taxon>
        <taxon>Viridiplantae</taxon>
        <taxon>Streptophyta</taxon>
        <taxon>Embryophyta</taxon>
        <taxon>Marchantiophyta</taxon>
        <taxon>Marchantiopsida</taxon>
        <taxon>Marchantiidae</taxon>
        <taxon>Marchantiales</taxon>
        <taxon>Marchantiaceae</taxon>
        <taxon>Marchantia</taxon>
    </lineage>
</organism>
<feature type="domain" description="K+ potassium transporter integral membrane" evidence="12">
    <location>
        <begin position="100"/>
        <end position="587"/>
    </location>
</feature>
<dbReference type="InterPro" id="IPR053951">
    <property type="entry name" value="K_trans_N"/>
</dbReference>
<dbReference type="GO" id="GO:0015079">
    <property type="term" value="F:potassium ion transmembrane transporter activity"/>
    <property type="evidence" value="ECO:0007669"/>
    <property type="project" value="UniProtKB-UniRule"/>
</dbReference>
<evidence type="ECO:0000256" key="5">
    <source>
        <dbReference type="ARBA" id="ARBA00022692"/>
    </source>
</evidence>
<proteinExistence type="inferred from homology"/>
<evidence type="ECO:0000313" key="16">
    <source>
        <dbReference type="Proteomes" id="UP000077202"/>
    </source>
</evidence>
<sequence length="843" mass="93752">MGKTDDGIVEGESSSGSRPGAISKITDAARLSTGGSQKVKSPLALSVHNKSMRHGGSSRGSRRLGLRRVDSLEEEANRVKAMDSQTHGNQDLPWAVTLSLAYQTIGVVYGDLGTSPLYVFASAFPDKTPSRDDILGALSIVIYTFTLIPLMKYVFIVLRANDQGNGGTFALYSLIARFTKIMVSPNQAPEDSEVSSYKLHTASNTLKRSQFLKEAFRKHLWMRNTILTIAILGTSMVIGDGVLTPSISVLSAIQGIKVQKPDLSQDIVVIITIIILIGLFSIQRYGTDTVGYIFSPVVTVWLISIALIGIYNIIEKDHTVYKAFNPYHMYDYLARNKKEGWISLGGLVLCVTGTEAMFADLGHFSVAAIQIAFTTLVYPCLLVAYIGQAAYLLKHPEAVGETFYNSIPEKVFWPMFVVATFAAIIASQAMISATFSIVTQAMTLGCFPRVKVVHTSKKYVGQIYIPDLNWLMMVLCIIIAAGFRDTTQIGNAYGVAVVSVFFVTTNLTTLIAIMIWQVPLYFALPAYVTIGSVELLYFSSIMYKVPKGGWVPLVFVAIFFSIMYTWNYGRRMKYDYEVKNKVSLDWVLGLGSNLGVQRVPGIGLVYTELAQGVPTIFPHLISNLPAMHSILVLVCVKNLPVPNVLDEERFLIRRIGPKQFRMFRCAVRFGYRDVQERKTYHFEQQLIQNLANFIMTEVTNPPDLTVALGQDVPDLQKGLLAAEELEGTIRASNIMRSARRISRDVDDEDEDSSSESESLALKAPKKIDAGIEEEIEFIDSSRHAGVVYLLGQTEIRARKSSSKFRRFLINHYYSALKRNCRKSTLALNIPHERLLQVGMIHYI</sequence>
<dbReference type="Proteomes" id="UP001162541">
    <property type="component" value="Chromosome 6"/>
</dbReference>
<comment type="function">
    <text evidence="10">Potassium transporter.</text>
</comment>
<dbReference type="Proteomes" id="UP000077202">
    <property type="component" value="Unassembled WGS sequence"/>
</dbReference>
<feature type="transmembrane region" description="Helical" evidence="10">
    <location>
        <begin position="340"/>
        <end position="359"/>
    </location>
</feature>
<keyword evidence="7 10" id="KW-1133">Transmembrane helix</keyword>
<accession>A0A176VVZ4</accession>
<feature type="transmembrane region" description="Helical" evidence="10">
    <location>
        <begin position="263"/>
        <end position="282"/>
    </location>
</feature>
<dbReference type="AlphaFoldDB" id="A0A176VVZ4"/>
<comment type="subcellular location">
    <subcellularLocation>
        <location evidence="1 10">Membrane</location>
        <topology evidence="1 10">Multi-pass membrane protein</topology>
    </subcellularLocation>
</comment>
<evidence type="ECO:0000256" key="11">
    <source>
        <dbReference type="SAM" id="MobiDB-lite"/>
    </source>
</evidence>
<keyword evidence="16" id="KW-1185">Reference proteome</keyword>
<dbReference type="EMBL" id="LVLJ01002686">
    <property type="protein sequence ID" value="OAE24046.1"/>
    <property type="molecule type" value="Genomic_DNA"/>
</dbReference>
<evidence type="ECO:0000256" key="4">
    <source>
        <dbReference type="ARBA" id="ARBA00022538"/>
    </source>
</evidence>
<evidence type="ECO:0000313" key="17">
    <source>
        <dbReference type="Proteomes" id="UP001162541"/>
    </source>
</evidence>
<evidence type="ECO:0000256" key="6">
    <source>
        <dbReference type="ARBA" id="ARBA00022958"/>
    </source>
</evidence>
<evidence type="ECO:0000256" key="7">
    <source>
        <dbReference type="ARBA" id="ARBA00022989"/>
    </source>
</evidence>
<reference evidence="14" key="2">
    <citation type="journal article" date="2019" name="Curr. Biol.">
        <title>Chromatin organization in early land plants reveals an ancestral association between H3K27me3, transposons, and constitutive heterochromatin.</title>
        <authorList>
            <person name="Montgomery S.A."/>
            <person name="Tanizawa Y."/>
            <person name="Galik B."/>
            <person name="Wang N."/>
            <person name="Ito T."/>
            <person name="Mochizuki T."/>
            <person name="Akimcheva S."/>
            <person name="Bowman J."/>
            <person name="Cognat V."/>
            <person name="Drouard L."/>
            <person name="Ekker H."/>
            <person name="Houng S."/>
            <person name="Kohchi T."/>
            <person name="Lin S."/>
            <person name="Liu L.D."/>
            <person name="Nakamura Y."/>
            <person name="Valeeva L.R."/>
            <person name="Shakirov E.V."/>
            <person name="Shippen D.E."/>
            <person name="Wei W."/>
            <person name="Yagura M."/>
            <person name="Yamaoka S."/>
            <person name="Yamato K.T."/>
            <person name="Liu C."/>
            <person name="Berger F."/>
        </authorList>
    </citation>
    <scope>NUCLEOTIDE SEQUENCE [LARGE SCALE GENOMIC DNA]</scope>
    <source>
        <strain evidence="14">Tak-1</strain>
    </source>
</reference>
<evidence type="ECO:0000256" key="8">
    <source>
        <dbReference type="ARBA" id="ARBA00023065"/>
    </source>
</evidence>
<keyword evidence="9 10" id="KW-0472">Membrane</keyword>
<keyword evidence="6 10" id="KW-0630">Potassium</keyword>
<reference evidence="15 16" key="1">
    <citation type="submission" date="2016-03" db="EMBL/GenBank/DDBJ databases">
        <title>Mechanisms controlling the formation of the plant cell surface in tip-growing cells are functionally conserved among land plants.</title>
        <authorList>
            <person name="Honkanen S."/>
            <person name="Jones V.A."/>
            <person name="Morieri G."/>
            <person name="Champion C."/>
            <person name="Hetherington A.J."/>
            <person name="Kelly S."/>
            <person name="Saint-Marcoux D."/>
            <person name="Proust H."/>
            <person name="Prescott H."/>
            <person name="Dolan L."/>
        </authorList>
    </citation>
    <scope>NUCLEOTIDE SEQUENCE [LARGE SCALE GENOMIC DNA]</scope>
    <source>
        <strain evidence="16">cv. Tak-1 and cv. Tak-2</strain>
        <tissue evidence="15">Whole gametophyte</tissue>
    </source>
</reference>
<name>A0A176VVZ4_MARPO</name>
<feature type="transmembrane region" description="Helical" evidence="10">
    <location>
        <begin position="289"/>
        <end position="314"/>
    </location>
</feature>
<evidence type="ECO:0000256" key="9">
    <source>
        <dbReference type="ARBA" id="ARBA00023136"/>
    </source>
</evidence>
<gene>
    <name evidence="15" type="ORF">AXG93_2402s1040</name>
    <name evidence="14" type="ORF">Mp_6g19920</name>
</gene>
<feature type="transmembrane region" description="Helical" evidence="10">
    <location>
        <begin position="459"/>
        <end position="481"/>
    </location>
</feature>
<feature type="transmembrane region" description="Helical" evidence="10">
    <location>
        <begin position="493"/>
        <end position="513"/>
    </location>
</feature>
<dbReference type="NCBIfam" id="TIGR00794">
    <property type="entry name" value="kup"/>
    <property type="match status" value="1"/>
</dbReference>
<dbReference type="EMBL" id="AP019871">
    <property type="protein sequence ID" value="BBN15478.1"/>
    <property type="molecule type" value="Genomic_DNA"/>
</dbReference>
<keyword evidence="8 10" id="KW-0406">Ion transport</keyword>
<comment type="caution">
    <text evidence="10">Lacks conserved residue(s) required for the propagation of feature annotation.</text>
</comment>
<keyword evidence="5 10" id="KW-0812">Transmembrane</keyword>
<comment type="similarity">
    <text evidence="2 10">Belongs to the HAK/KUP transporter (TC 2.A.72.3) family.</text>
</comment>
<evidence type="ECO:0000259" key="13">
    <source>
        <dbReference type="Pfam" id="PF22776"/>
    </source>
</evidence>
<feature type="compositionally biased region" description="Acidic residues" evidence="11">
    <location>
        <begin position="745"/>
        <end position="754"/>
    </location>
</feature>
<dbReference type="PANTHER" id="PTHR30540">
    <property type="entry name" value="OSMOTIC STRESS POTASSIUM TRANSPORTER"/>
    <property type="match status" value="1"/>
</dbReference>
<protein>
    <recommendedName>
        <fullName evidence="10">Potassium transporter</fullName>
    </recommendedName>
</protein>
<feature type="transmembrane region" description="Helical" evidence="10">
    <location>
        <begin position="549"/>
        <end position="566"/>
    </location>
</feature>
<feature type="domain" description="K+ potassium transporter C-terminal" evidence="13">
    <location>
        <begin position="600"/>
        <end position="841"/>
    </location>
</feature>
<keyword evidence="4 10" id="KW-0633">Potassium transport</keyword>
<evidence type="ECO:0000256" key="10">
    <source>
        <dbReference type="RuleBase" id="RU321113"/>
    </source>
</evidence>
<dbReference type="GO" id="GO:0016020">
    <property type="term" value="C:membrane"/>
    <property type="evidence" value="ECO:0007669"/>
    <property type="project" value="UniProtKB-SubCell"/>
</dbReference>
<evidence type="ECO:0000259" key="12">
    <source>
        <dbReference type="Pfam" id="PF02705"/>
    </source>
</evidence>
<feature type="transmembrane region" description="Helical" evidence="10">
    <location>
        <begin position="411"/>
        <end position="438"/>
    </location>
</feature>